<dbReference type="InterPro" id="IPR005646">
    <property type="entry name" value="FapA"/>
</dbReference>
<evidence type="ECO:0000313" key="4">
    <source>
        <dbReference type="Proteomes" id="UP000001520"/>
    </source>
</evidence>
<keyword evidence="1" id="KW-0175">Coiled coil</keyword>
<dbReference type="AlphaFoldDB" id="D3PAA2"/>
<keyword evidence="4" id="KW-1185">Reference proteome</keyword>
<dbReference type="KEGG" id="ddf:DEFDS_0013"/>
<evidence type="ECO:0000256" key="1">
    <source>
        <dbReference type="SAM" id="Coils"/>
    </source>
</evidence>
<evidence type="ECO:0000313" key="3">
    <source>
        <dbReference type="EMBL" id="BAI79525.1"/>
    </source>
</evidence>
<dbReference type="InterPro" id="IPR046866">
    <property type="entry name" value="FapA_N"/>
</dbReference>
<dbReference type="OrthoDB" id="9816426at2"/>
<proteinExistence type="predicted"/>
<dbReference type="HOGENOM" id="CLU_026157_1_1_0"/>
<feature type="domain" description="Flagellar Assembly Protein A N-terminal region" evidence="2">
    <location>
        <begin position="54"/>
        <end position="224"/>
    </location>
</feature>
<sequence length="510" mass="57826">MILRYLKKQAKDEFENILKNTYKLSKESYLIKEKDTYLEAEINSQHSFDAKVELNYLDNDMILKISLYPDLNGKNIELNYLLELIKSENIKDVMMERVTEAYDLFQKRYIIKDVTIAKGIKPIKGKNARLILHFEEKIKDKTDEHSGGKVDYKEIHNIINVKKGELLITKIPATKGVPGVTVKGAIIPAEEGKDIEITVLEGVDVLENGRKYVAAIDGHVVFENLKLAVYPIYTVKNVDYSVGNIDFLGTVHVLGDVLADFKIKASKDIVIDGICEDASLYAGENIYINQGIKGKLKNEMIAENDFVIRFAENAKIAAKRNVVVKNYILNCRVKAGDKVVALEGKGQIAGGIIETYNGIECLELGSLGSEKFKVIAGVNPFFIELIKSKEEELEKFIANINKIDEALKNINLKDEKVKKNENVKKMLLMRKKLGQKIETIKNEINEYKNKIFNKKAKIRVKGVVYSGIDIKICEAYTKVNESMREVLFFLEPKYNQVGWVSLEGLDEINE</sequence>
<dbReference type="EMBL" id="AP011529">
    <property type="protein sequence ID" value="BAI79525.1"/>
    <property type="molecule type" value="Genomic_DNA"/>
</dbReference>
<dbReference type="STRING" id="639282.DEFDS_0013"/>
<name>D3PAA2_DEFDS</name>
<feature type="coiled-coil region" evidence="1">
    <location>
        <begin position="386"/>
        <end position="457"/>
    </location>
</feature>
<dbReference type="RefSeq" id="WP_013006773.1">
    <property type="nucleotide sequence ID" value="NC_013939.1"/>
</dbReference>
<evidence type="ECO:0000259" key="2">
    <source>
        <dbReference type="Pfam" id="PF20250"/>
    </source>
</evidence>
<dbReference type="InterPro" id="IPR046865">
    <property type="entry name" value="FapA_b_solenoid"/>
</dbReference>
<dbReference type="PANTHER" id="PTHR38032">
    <property type="entry name" value="POLYMERASE-RELATED"/>
    <property type="match status" value="1"/>
</dbReference>
<organism evidence="3 4">
    <name type="scientific">Deferribacter desulfuricans (strain DSM 14783 / JCM 11476 / NBRC 101012 / SSM1)</name>
    <dbReference type="NCBI Taxonomy" id="639282"/>
    <lineage>
        <taxon>Bacteria</taxon>
        <taxon>Pseudomonadati</taxon>
        <taxon>Deferribacterota</taxon>
        <taxon>Deferribacteres</taxon>
        <taxon>Deferribacterales</taxon>
        <taxon>Deferribacteraceae</taxon>
        <taxon>Deferribacter</taxon>
    </lineage>
</organism>
<dbReference type="Pfam" id="PF20250">
    <property type="entry name" value="FapA_N"/>
    <property type="match status" value="1"/>
</dbReference>
<protein>
    <recommendedName>
        <fullName evidence="2">Flagellar Assembly Protein A N-terminal region domain-containing protein</fullName>
    </recommendedName>
</protein>
<gene>
    <name evidence="3" type="ordered locus">DEFDS_0013</name>
</gene>
<dbReference type="eggNOG" id="COG1315">
    <property type="taxonomic scope" value="Bacteria"/>
</dbReference>
<dbReference type="PANTHER" id="PTHR38032:SF1">
    <property type="entry name" value="RNA-BINDING PROTEIN KHPB N-TERMINAL DOMAIN-CONTAINING PROTEIN"/>
    <property type="match status" value="1"/>
</dbReference>
<dbReference type="Pfam" id="PF03961">
    <property type="entry name" value="FapA"/>
    <property type="match status" value="1"/>
</dbReference>
<reference evidence="3 4" key="1">
    <citation type="journal article" date="2010" name="DNA Res.">
        <title>Bacterial lifestyle in a deep-sea hydrothermal vent chimney revealed by the genome sequence of the thermophilic bacterium Deferribacter desulfuricans SSM1.</title>
        <authorList>
            <person name="Takaki Y."/>
            <person name="Shimamura S."/>
            <person name="Nakagawa S."/>
            <person name="Fukuhara Y."/>
            <person name="Horikawa H."/>
            <person name="Ankai A."/>
            <person name="Harada T."/>
            <person name="Hosoyama A."/>
            <person name="Oguchi A."/>
            <person name="Fukui S."/>
            <person name="Fujita N."/>
            <person name="Takami H."/>
            <person name="Takai K."/>
        </authorList>
    </citation>
    <scope>NUCLEOTIDE SEQUENCE [LARGE SCALE GENOMIC DNA]</scope>
    <source>
        <strain evidence="4">DSM 14783 / JCM 11476 / NBRC 101012 / SSM1</strain>
    </source>
</reference>
<accession>D3PAA2</accession>
<dbReference type="Proteomes" id="UP000001520">
    <property type="component" value="Chromosome"/>
</dbReference>